<reference evidence="2" key="2">
    <citation type="journal article" date="2014" name="ISME J.">
        <title>Microbial stratification in low pH oxic and suboxic macroscopic growths along an acid mine drainage.</title>
        <authorList>
            <person name="Mendez-Garcia C."/>
            <person name="Mesa V."/>
            <person name="Sprenger R.R."/>
            <person name="Richter M."/>
            <person name="Diez M.S."/>
            <person name="Solano J."/>
            <person name="Bargiela R."/>
            <person name="Golyshina O.V."/>
            <person name="Manteca A."/>
            <person name="Ramos J.L."/>
            <person name="Gallego J.R."/>
            <person name="Llorente I."/>
            <person name="Martins Dos Santos V.A."/>
            <person name="Jensen O.N."/>
            <person name="Pelaez A.I."/>
            <person name="Sanchez J."/>
            <person name="Ferrer M."/>
        </authorList>
    </citation>
    <scope>NUCLEOTIDE SEQUENCE</scope>
</reference>
<gene>
    <name evidence="2" type="ORF">B1A_13593</name>
</gene>
<accession>T1BAK0</accession>
<reference evidence="2" key="1">
    <citation type="submission" date="2013-08" db="EMBL/GenBank/DDBJ databases">
        <authorList>
            <person name="Mendez C."/>
            <person name="Richter M."/>
            <person name="Ferrer M."/>
            <person name="Sanchez J."/>
        </authorList>
    </citation>
    <scope>NUCLEOTIDE SEQUENCE</scope>
</reference>
<dbReference type="Pfam" id="PF13349">
    <property type="entry name" value="DUF4097"/>
    <property type="match status" value="1"/>
</dbReference>
<dbReference type="AlphaFoldDB" id="T1BAK0"/>
<protein>
    <recommendedName>
        <fullName evidence="1">DUF4097 domain-containing protein</fullName>
    </recommendedName>
</protein>
<sequence>MSRPILTVMVLIAAILAAPVALAAHRTYAKQFSAPNGGRLTLHTQVGSVHVIGAQTRNVTIRAQLTGTKSFLNSIHIHAEQTPTGVTISAHIDHREMHHWFHFIFFARNHVRFTIEVPRDYPVDLRTSGGDIGVRDLNASVHAASSGGDISIAGVAGKIGLHTAGGDIQVKNDNGAANMSSAGGDIDIADSTGALDLRTGGGDIRLRNDTGKIQGFTAGGGVWARLRANDGVSFSSGGGDIDVLLPRNVGAALDARSNGGSLTSEFPLSTTRIKSDTRLS</sequence>
<organism evidence="2">
    <name type="scientific">mine drainage metagenome</name>
    <dbReference type="NCBI Taxonomy" id="410659"/>
    <lineage>
        <taxon>unclassified sequences</taxon>
        <taxon>metagenomes</taxon>
        <taxon>ecological metagenomes</taxon>
    </lineage>
</organism>
<dbReference type="EMBL" id="AUZX01009952">
    <property type="protein sequence ID" value="EQD50019.1"/>
    <property type="molecule type" value="Genomic_DNA"/>
</dbReference>
<name>T1BAK0_9ZZZZ</name>
<dbReference type="PANTHER" id="PTHR34094:SF1">
    <property type="entry name" value="PROTEIN FAM185A"/>
    <property type="match status" value="1"/>
</dbReference>
<feature type="non-terminal residue" evidence="2">
    <location>
        <position position="280"/>
    </location>
</feature>
<feature type="domain" description="DUF4097" evidence="1">
    <location>
        <begin position="41"/>
        <end position="266"/>
    </location>
</feature>
<evidence type="ECO:0000313" key="2">
    <source>
        <dbReference type="EMBL" id="EQD50019.1"/>
    </source>
</evidence>
<comment type="caution">
    <text evidence="2">The sequence shown here is derived from an EMBL/GenBank/DDBJ whole genome shotgun (WGS) entry which is preliminary data.</text>
</comment>
<evidence type="ECO:0000259" key="1">
    <source>
        <dbReference type="Pfam" id="PF13349"/>
    </source>
</evidence>
<proteinExistence type="predicted"/>
<dbReference type="PANTHER" id="PTHR34094">
    <property type="match status" value="1"/>
</dbReference>
<dbReference type="InterPro" id="IPR025164">
    <property type="entry name" value="Toastrack_DUF4097"/>
</dbReference>